<evidence type="ECO:0000313" key="2">
    <source>
        <dbReference type="Proteomes" id="UP000005085"/>
    </source>
</evidence>
<dbReference type="EMBL" id="ACDN02000064">
    <property type="protein sequence ID" value="EQM94612.1"/>
    <property type="molecule type" value="Genomic_DNA"/>
</dbReference>
<sequence>MIAMMLLNPIFMDEMHSIVNTIQYWGKRWLRGFLSINRKYFIFAN</sequence>
<dbReference type="Proteomes" id="UP000005085">
    <property type="component" value="Unassembled WGS sequence"/>
</dbReference>
<comment type="caution">
    <text evidence="1">The sequence shown here is derived from an EMBL/GenBank/DDBJ whole genome shotgun (WGS) entry which is preliminary data.</text>
</comment>
<dbReference type="AlphaFoldDB" id="T5LPN3"/>
<evidence type="ECO:0000313" key="1">
    <source>
        <dbReference type="EMBL" id="EQM94612.1"/>
    </source>
</evidence>
<proteinExistence type="predicted"/>
<dbReference type="HOGENOM" id="CLU_3200574_0_0_7"/>
<accession>T5LPN3</accession>
<reference evidence="1 2" key="1">
    <citation type="journal article" date="2014" name="Genome Announc.">
        <title>Draft genome sequences of six enterohepatic helicobacter species isolated from humans and one from rhesus macaques.</title>
        <authorList>
            <person name="Shen Z."/>
            <person name="Sheh A."/>
            <person name="Young S.K."/>
            <person name="Abouelliel A."/>
            <person name="Ward D.V."/>
            <person name="Earl A.M."/>
            <person name="Fox J.G."/>
        </authorList>
    </citation>
    <scope>NUCLEOTIDE SEQUENCE [LARGE SCALE GENOMIC DNA]</scope>
    <source>
        <strain evidence="1 2">ATCC 43879</strain>
    </source>
</reference>
<protein>
    <submittedName>
        <fullName evidence="1">Uncharacterized protein</fullName>
    </submittedName>
</protein>
<gene>
    <name evidence="1" type="ORF">HRAG_02343</name>
</gene>
<organism evidence="1 2">
    <name type="scientific">Helicobacter bilis ATCC 43879</name>
    <dbReference type="NCBI Taxonomy" id="613026"/>
    <lineage>
        <taxon>Bacteria</taxon>
        <taxon>Pseudomonadati</taxon>
        <taxon>Campylobacterota</taxon>
        <taxon>Epsilonproteobacteria</taxon>
        <taxon>Campylobacterales</taxon>
        <taxon>Helicobacteraceae</taxon>
        <taxon>Helicobacter</taxon>
    </lineage>
</organism>
<name>T5LPN3_9HELI</name>
<keyword evidence="2" id="KW-1185">Reference proteome</keyword>